<proteinExistence type="predicted"/>
<gene>
    <name evidence="1" type="ORF">GLOINDRAFT_31214</name>
</gene>
<dbReference type="AlphaFoldDB" id="U9TL35"/>
<organism evidence="1">
    <name type="scientific">Rhizophagus irregularis (strain DAOM 181602 / DAOM 197198 / MUCL 43194)</name>
    <name type="common">Arbuscular mycorrhizal fungus</name>
    <name type="synonym">Glomus intraradices</name>
    <dbReference type="NCBI Taxonomy" id="747089"/>
    <lineage>
        <taxon>Eukaryota</taxon>
        <taxon>Fungi</taxon>
        <taxon>Fungi incertae sedis</taxon>
        <taxon>Mucoromycota</taxon>
        <taxon>Glomeromycotina</taxon>
        <taxon>Glomeromycetes</taxon>
        <taxon>Glomerales</taxon>
        <taxon>Glomeraceae</taxon>
        <taxon>Rhizophagus</taxon>
    </lineage>
</organism>
<dbReference type="HOGENOM" id="CLU_3074459_0_0_1"/>
<evidence type="ECO:0000313" key="1">
    <source>
        <dbReference type="EMBL" id="ESA08875.1"/>
    </source>
</evidence>
<sequence length="53" mass="6356">MLAVTFRQYSYSFYLLRIKNNYRSFSVNIGLTGNRDIQYTLQKLQDRSDGLMR</sequence>
<protein>
    <submittedName>
        <fullName evidence="1">Uncharacterized protein</fullName>
    </submittedName>
</protein>
<feature type="non-terminal residue" evidence="1">
    <location>
        <position position="53"/>
    </location>
</feature>
<dbReference type="EMBL" id="KI288738">
    <property type="protein sequence ID" value="ESA08875.1"/>
    <property type="molecule type" value="Genomic_DNA"/>
</dbReference>
<reference evidence="1" key="1">
    <citation type="submission" date="2013-07" db="EMBL/GenBank/DDBJ databases">
        <title>The genome of an arbuscular mycorrhizal fungus provides insights into the evolution of the oldest plant symbiosis.</title>
        <authorList>
            <consortium name="DOE Joint Genome Institute"/>
            <person name="Tisserant E."/>
            <person name="Malbreil M."/>
            <person name="Kuo A."/>
            <person name="Kohler A."/>
            <person name="Symeonidi A."/>
            <person name="Balestrini R."/>
            <person name="Charron P."/>
            <person name="Duensing N."/>
            <person name="Frei-dit-Frey N."/>
            <person name="Gianinazzi-Pearson V."/>
            <person name="Gilbert B."/>
            <person name="Handa Y."/>
            <person name="Hijri M."/>
            <person name="Kaul R."/>
            <person name="Kawaguchi M."/>
            <person name="Krajinski F."/>
            <person name="Lammers P."/>
            <person name="Lapierre D."/>
            <person name="Masclaux F.G."/>
            <person name="Murat C."/>
            <person name="Morin E."/>
            <person name="Ndikumana S."/>
            <person name="Pagni M."/>
            <person name="Petitpierre D."/>
            <person name="Requena N."/>
            <person name="Rosikiewicz P."/>
            <person name="Riley R."/>
            <person name="Saito K."/>
            <person name="San Clemente H."/>
            <person name="Shapiro H."/>
            <person name="van Tuinen D."/>
            <person name="Becard G."/>
            <person name="Bonfante P."/>
            <person name="Paszkowski U."/>
            <person name="Shachar-Hill Y."/>
            <person name="Young J.P."/>
            <person name="Sanders I.R."/>
            <person name="Henrissat B."/>
            <person name="Rensing S.A."/>
            <person name="Grigoriev I.V."/>
            <person name="Corradi N."/>
            <person name="Roux C."/>
            <person name="Martin F."/>
        </authorList>
    </citation>
    <scope>NUCLEOTIDE SEQUENCE</scope>
    <source>
        <strain evidence="1">DAOM 197198</strain>
    </source>
</reference>
<name>U9TL35_RHIID</name>
<accession>U9TL35</accession>